<dbReference type="Pfam" id="PF00156">
    <property type="entry name" value="Pribosyltran"/>
    <property type="match status" value="1"/>
</dbReference>
<proteinExistence type="predicted"/>
<comment type="caution">
    <text evidence="2">The sequence shown here is derived from an EMBL/GenBank/DDBJ whole genome shotgun (WGS) entry which is preliminary data.</text>
</comment>
<dbReference type="Gene3D" id="3.40.50.2020">
    <property type="match status" value="1"/>
</dbReference>
<evidence type="ECO:0000259" key="1">
    <source>
        <dbReference type="Pfam" id="PF00156"/>
    </source>
</evidence>
<protein>
    <submittedName>
        <fullName evidence="2">ABC transporter</fullName>
    </submittedName>
</protein>
<dbReference type="AlphaFoldDB" id="A0A4Q0XTK7"/>
<evidence type="ECO:0000313" key="2">
    <source>
        <dbReference type="EMBL" id="RXJ60205.1"/>
    </source>
</evidence>
<dbReference type="Proteomes" id="UP000290657">
    <property type="component" value="Unassembled WGS sequence"/>
</dbReference>
<gene>
    <name evidence="2" type="ORF">CRV04_04165</name>
</gene>
<dbReference type="CDD" id="cd06223">
    <property type="entry name" value="PRTases_typeI"/>
    <property type="match status" value="1"/>
</dbReference>
<dbReference type="Gene3D" id="3.30.1310.20">
    <property type="entry name" value="PRTase-like"/>
    <property type="match status" value="1"/>
</dbReference>
<dbReference type="InterPro" id="IPR029057">
    <property type="entry name" value="PRTase-like"/>
</dbReference>
<name>A0A4Q0XTK7_9BACT</name>
<dbReference type="OrthoDB" id="5421180at2"/>
<keyword evidence="3" id="KW-1185">Reference proteome</keyword>
<feature type="domain" description="Phosphoribosyltransferase" evidence="1">
    <location>
        <begin position="27"/>
        <end position="167"/>
    </location>
</feature>
<accession>A0A4Q0XTK7</accession>
<dbReference type="InterPro" id="IPR000836">
    <property type="entry name" value="PRTase_dom"/>
</dbReference>
<dbReference type="RefSeq" id="WP_128995554.1">
    <property type="nucleotide sequence ID" value="NZ_PDKN01000002.1"/>
</dbReference>
<organism evidence="2 3">
    <name type="scientific">Candidatus Marinarcus aquaticus</name>
    <dbReference type="NCBI Taxonomy" id="2044504"/>
    <lineage>
        <taxon>Bacteria</taxon>
        <taxon>Pseudomonadati</taxon>
        <taxon>Campylobacterota</taxon>
        <taxon>Epsilonproteobacteria</taxon>
        <taxon>Campylobacterales</taxon>
        <taxon>Arcobacteraceae</taxon>
        <taxon>Candidatus Marinarcus</taxon>
    </lineage>
</organism>
<reference evidence="2 3" key="1">
    <citation type="submission" date="2017-10" db="EMBL/GenBank/DDBJ databases">
        <title>Genomics of the genus Arcobacter.</title>
        <authorList>
            <person name="Perez-Cataluna A."/>
            <person name="Figueras M.J."/>
        </authorList>
    </citation>
    <scope>NUCLEOTIDE SEQUENCE [LARGE SCALE GENOMIC DNA]</scope>
    <source>
        <strain evidence="2 3">CECT 8987</strain>
    </source>
</reference>
<evidence type="ECO:0000313" key="3">
    <source>
        <dbReference type="Proteomes" id="UP000290657"/>
    </source>
</evidence>
<dbReference type="EMBL" id="PDKN01000002">
    <property type="protein sequence ID" value="RXJ60205.1"/>
    <property type="molecule type" value="Genomic_DNA"/>
</dbReference>
<sequence>MKLNKKYFKNRHDAMQQLIDVLPADTMKYEEWIIIATSAGAVPIAYELAKNLKASFDFMFSHKIEAPNNEECEVAIVTESEEVVIHEELVKTFDISLDFVFSKAKQVYENEILKYIYKYRDGERLSDLHNKNVLLVDEGLNTSLTMMACIKTAINLKAKSVSVAVPILPTVSAPIIESIADDLYYVRKLDHFVSIDFYYEELEEITFEKVQEITKG</sequence>
<dbReference type="SUPFAM" id="SSF53271">
    <property type="entry name" value="PRTase-like"/>
    <property type="match status" value="1"/>
</dbReference>